<reference evidence="3" key="1">
    <citation type="submission" date="2016-11" db="EMBL/GenBank/DDBJ databases">
        <authorList>
            <person name="Varghese N."/>
            <person name="Submissions S."/>
        </authorList>
    </citation>
    <scope>NUCLEOTIDE SEQUENCE [LARGE SCALE GENOMIC DNA]</scope>
    <source>
        <strain evidence="3">CGMCC 1.6496</strain>
    </source>
</reference>
<name>A0A1M5QJ74_9BACI</name>
<dbReference type="AlphaFoldDB" id="A0A1M5QJ74"/>
<dbReference type="Pfam" id="PF06114">
    <property type="entry name" value="Peptidase_M78"/>
    <property type="match status" value="1"/>
</dbReference>
<dbReference type="OrthoDB" id="2417909at2"/>
<keyword evidence="3" id="KW-1185">Reference proteome</keyword>
<dbReference type="EMBL" id="FQXD01000004">
    <property type="protein sequence ID" value="SHH13563.1"/>
    <property type="molecule type" value="Genomic_DNA"/>
</dbReference>
<evidence type="ECO:0000313" key="3">
    <source>
        <dbReference type="Proteomes" id="UP000184079"/>
    </source>
</evidence>
<dbReference type="Proteomes" id="UP000184079">
    <property type="component" value="Unassembled WGS sequence"/>
</dbReference>
<proteinExistence type="predicted"/>
<accession>A0A1M5QJ74</accession>
<evidence type="ECO:0000259" key="1">
    <source>
        <dbReference type="Pfam" id="PF06114"/>
    </source>
</evidence>
<gene>
    <name evidence="2" type="ORF">SAMN05421807_104142</name>
</gene>
<evidence type="ECO:0000313" key="2">
    <source>
        <dbReference type="EMBL" id="SHH13563.1"/>
    </source>
</evidence>
<protein>
    <recommendedName>
        <fullName evidence="1">IrrE N-terminal-like domain-containing protein</fullName>
    </recommendedName>
</protein>
<feature type="domain" description="IrrE N-terminal-like" evidence="1">
    <location>
        <begin position="47"/>
        <end position="143"/>
    </location>
</feature>
<organism evidence="2 3">
    <name type="scientific">Virgibacillus chiguensis</name>
    <dbReference type="NCBI Taxonomy" id="411959"/>
    <lineage>
        <taxon>Bacteria</taxon>
        <taxon>Bacillati</taxon>
        <taxon>Bacillota</taxon>
        <taxon>Bacilli</taxon>
        <taxon>Bacillales</taxon>
        <taxon>Bacillaceae</taxon>
        <taxon>Virgibacillus</taxon>
    </lineage>
</organism>
<dbReference type="RefSeq" id="WP_073006488.1">
    <property type="nucleotide sequence ID" value="NZ_FQXD01000004.1"/>
</dbReference>
<dbReference type="InterPro" id="IPR010359">
    <property type="entry name" value="IrrE_HExxH"/>
</dbReference>
<sequence length="156" mass="18422">MSYRTTPLEEGIKNLYMKLGITEPEYPIEELAVKLNIYISYQKKPCLQQRGTIYLNPYLSSEKQKELFFYELSHVLPHVGIQLFMPKLFKSLQEHKANYIALHLAIPTFMLQKVNFPLYHEDAIANVANQFKVTTEFSQKRLHEYRNQVNQNLNIL</sequence>